<feature type="region of interest" description="Disordered" evidence="1">
    <location>
        <begin position="210"/>
        <end position="230"/>
    </location>
</feature>
<feature type="compositionally biased region" description="Basic and acidic residues" evidence="1">
    <location>
        <begin position="93"/>
        <end position="114"/>
    </location>
</feature>
<evidence type="ECO:0000313" key="3">
    <source>
        <dbReference type="Proteomes" id="UP000028837"/>
    </source>
</evidence>
<feature type="region of interest" description="Disordered" evidence="1">
    <location>
        <begin position="533"/>
        <end position="672"/>
    </location>
</feature>
<feature type="compositionally biased region" description="Polar residues" evidence="1">
    <location>
        <begin position="600"/>
        <end position="614"/>
    </location>
</feature>
<feature type="compositionally biased region" description="Low complexity" evidence="1">
    <location>
        <begin position="75"/>
        <end position="87"/>
    </location>
</feature>
<feature type="region of interest" description="Disordered" evidence="1">
    <location>
        <begin position="50"/>
        <end position="120"/>
    </location>
</feature>
<feature type="compositionally biased region" description="Basic and acidic residues" evidence="1">
    <location>
        <begin position="647"/>
        <end position="665"/>
    </location>
</feature>
<feature type="compositionally biased region" description="Polar residues" evidence="1">
    <location>
        <begin position="213"/>
        <end position="227"/>
    </location>
</feature>
<sequence>MSLSMEARRRGGGPVPRHRAAVTRENIPEEFDCLSVGNFQKFHEQRKVLHRLEERGTGARHNDEDAGTEAEGKSKGSASFAFACGAGDLTEPLDEKSRQDTGDEGVGKREEELQVARPSGTSRFGASDAFCLTATHKIIRHRYGEKFPHGNKPYGTENEEIPDDEQFRKFQRGRTLLEEKSGMVASDADGVISGKESGFLEMFQAFSPEERAGSTSLSRPESSTTIHDFTEQELVQAGKLLRLLKLRMQRNDKYSSSAGAQGKHPFARIDGAVSRTKRGNDGGKKRAQHETENAVRHDRQFRTSGGRAEQGKLEKSPERRTQEEEKFPTDHREGCDLRRLSRELKKAPCFARVSEKKERGEPGWRERLTSSSLEEEKFPFSFRKESTRSHRVHSNSRDTLRKSLSAAFDETCSPSALSEFSLPEKAGTYPARRSNCEAEHLIPLSSSVCRRNASPSREENPEDDLCCAVGLACGTSSRESDSSTFSLSRASCQLGSCSDTGVRMPLEKTQTTARVNSSSLLAGRLCESSQLEFETVPRTARSEGAGDKQQRKHGPPPDRIAICRLASGQAKRGKVKRTERTTRSSTVSGTEQRSTDTEQESFASLPSRSSVSEWNKNKSEREPLSTKSTFDQLPSDESDSLPCASDAEGKDDAENERSEAEREVRNFAGEPIASGARIIAKKTRHAQSGRSIGRPISILLSKRDSGRRSVCRTNT</sequence>
<proteinExistence type="predicted"/>
<keyword evidence="2" id="KW-0812">Transmembrane</keyword>
<dbReference type="OrthoDB" id="10558886at2759"/>
<evidence type="ECO:0000313" key="2">
    <source>
        <dbReference type="EMBL" id="KFG32369.1"/>
    </source>
</evidence>
<accession>A0A086JJQ1</accession>
<organism evidence="2 3">
    <name type="scientific">Toxoplasma gondii GAB2-2007-GAL-DOM2</name>
    <dbReference type="NCBI Taxonomy" id="1130820"/>
    <lineage>
        <taxon>Eukaryota</taxon>
        <taxon>Sar</taxon>
        <taxon>Alveolata</taxon>
        <taxon>Apicomplexa</taxon>
        <taxon>Conoidasida</taxon>
        <taxon>Coccidia</taxon>
        <taxon>Eucoccidiorida</taxon>
        <taxon>Eimeriorina</taxon>
        <taxon>Sarcocystidae</taxon>
        <taxon>Toxoplasma</taxon>
    </lineage>
</organism>
<protein>
    <submittedName>
        <fullName evidence="2">Putative transmembrane protein</fullName>
    </submittedName>
</protein>
<dbReference type="EMBL" id="AHZU02001433">
    <property type="protein sequence ID" value="KFG32369.1"/>
    <property type="molecule type" value="Genomic_DNA"/>
</dbReference>
<feature type="compositionally biased region" description="Basic and acidic residues" evidence="1">
    <location>
        <begin position="540"/>
        <end position="549"/>
    </location>
</feature>
<dbReference type="Proteomes" id="UP000028837">
    <property type="component" value="Unassembled WGS sequence"/>
</dbReference>
<keyword evidence="2" id="KW-0472">Membrane</keyword>
<feature type="compositionally biased region" description="Basic and acidic residues" evidence="1">
    <location>
        <begin position="50"/>
        <end position="74"/>
    </location>
</feature>
<comment type="caution">
    <text evidence="2">The sequence shown here is derived from an EMBL/GenBank/DDBJ whole genome shotgun (WGS) entry which is preliminary data.</text>
</comment>
<dbReference type="AlphaFoldDB" id="A0A086JJQ1"/>
<evidence type="ECO:0000256" key="1">
    <source>
        <dbReference type="SAM" id="MobiDB-lite"/>
    </source>
</evidence>
<gene>
    <name evidence="2" type="ORF">TGDOM2_280725</name>
</gene>
<reference evidence="2 3" key="1">
    <citation type="submission" date="2014-02" db="EMBL/GenBank/DDBJ databases">
        <authorList>
            <person name="Sibley D."/>
            <person name="Venepally P."/>
            <person name="Karamycheva S."/>
            <person name="Hadjithomas M."/>
            <person name="Khan A."/>
            <person name="Brunk B."/>
            <person name="Roos D."/>
            <person name="Caler E."/>
            <person name="Lorenzi H."/>
        </authorList>
    </citation>
    <scope>NUCLEOTIDE SEQUENCE [LARGE SCALE GENOMIC DNA]</scope>
    <source>
        <strain evidence="2 3">GAB2-2007-GAL-DOM2</strain>
    </source>
</reference>
<dbReference type="VEuPathDB" id="ToxoDB:TGDOM2_280725"/>
<feature type="compositionally biased region" description="Basic and acidic residues" evidence="1">
    <location>
        <begin position="309"/>
        <end position="334"/>
    </location>
</feature>
<feature type="compositionally biased region" description="Basic and acidic residues" evidence="1">
    <location>
        <begin position="615"/>
        <end position="624"/>
    </location>
</feature>
<feature type="region of interest" description="Disordered" evidence="1">
    <location>
        <begin position="254"/>
        <end position="334"/>
    </location>
</feature>
<feature type="compositionally biased region" description="Basic and acidic residues" evidence="1">
    <location>
        <begin position="278"/>
        <end position="301"/>
    </location>
</feature>
<feature type="region of interest" description="Disordered" evidence="1">
    <location>
        <begin position="1"/>
        <end position="23"/>
    </location>
</feature>
<name>A0A086JJQ1_TOXGO</name>